<dbReference type="PANTHER" id="PTHR11505">
    <property type="entry name" value="L1 TRANSPOSABLE ELEMENT-RELATED"/>
    <property type="match status" value="1"/>
</dbReference>
<evidence type="ECO:0000313" key="6">
    <source>
        <dbReference type="Proteomes" id="UP001163046"/>
    </source>
</evidence>
<accession>A0A9W9YMW7</accession>
<dbReference type="OrthoDB" id="5984964at2759"/>
<sequence length="418" mass="47805">MSFSSAVIVSIVFFCIFHASASVTPTVKPVDHSDEFKVHITEKGTKYDEKILIDDKNDLEYFHVPAHNGLAESDYLYDFKSNISVNRVKSKAICYLGPLPEDLPKPADLRTGLERVSAAPSDTKVVVRKYWAVSERVDKTVLRQEVQDFCGQFPVFRLQEVDLSAMAASFRNGGNVGRTRSARDIDLSKLPFCDKNSFPQKRCNPQTWLYSFEIRESHCTWWVTCSIHPHTLGARQMCGILSRKSTEDHERGVFDHIRYEYSRCTSRIVRALNTLGYYGVMITYSRLEYAEDYARIFLILRSVNELKQGLEFTNQEVETVKDTLSNKVDSARVDILEEKLDDLENRSKRNNIVIWNIPEGAEKDSSCQDVVSNILSDHMQLEGNLEIMRAHRTTGSGRLNLRSGQFFALLTFSLRVSR</sequence>
<dbReference type="SMART" id="SM01039">
    <property type="entry name" value="BRICHOS"/>
    <property type="match status" value="1"/>
</dbReference>
<dbReference type="AlphaFoldDB" id="A0A9W9YMW7"/>
<dbReference type="PROSITE" id="PS50869">
    <property type="entry name" value="BRICHOS"/>
    <property type="match status" value="1"/>
</dbReference>
<gene>
    <name evidence="5" type="primary">L1TD1_2</name>
    <name evidence="5" type="ORF">OS493_020669</name>
</gene>
<proteinExistence type="predicted"/>
<dbReference type="EMBL" id="MU827314">
    <property type="protein sequence ID" value="KAJ7358834.1"/>
    <property type="molecule type" value="Genomic_DNA"/>
</dbReference>
<feature type="coiled-coil region" evidence="2">
    <location>
        <begin position="303"/>
        <end position="353"/>
    </location>
</feature>
<feature type="domain" description="BRICHOS" evidence="4">
    <location>
        <begin position="67"/>
        <end position="158"/>
    </location>
</feature>
<evidence type="ECO:0000259" key="4">
    <source>
        <dbReference type="PROSITE" id="PS50869"/>
    </source>
</evidence>
<dbReference type="InterPro" id="IPR004244">
    <property type="entry name" value="Transposase_22"/>
</dbReference>
<keyword evidence="1" id="KW-1015">Disulfide bond</keyword>
<name>A0A9W9YMW7_9CNID</name>
<feature type="signal peptide" evidence="3">
    <location>
        <begin position="1"/>
        <end position="21"/>
    </location>
</feature>
<dbReference type="Proteomes" id="UP001163046">
    <property type="component" value="Unassembled WGS sequence"/>
</dbReference>
<keyword evidence="3" id="KW-0732">Signal</keyword>
<reference evidence="5" key="1">
    <citation type="submission" date="2023-01" db="EMBL/GenBank/DDBJ databases">
        <title>Genome assembly of the deep-sea coral Lophelia pertusa.</title>
        <authorList>
            <person name="Herrera S."/>
            <person name="Cordes E."/>
        </authorList>
    </citation>
    <scope>NUCLEOTIDE SEQUENCE</scope>
    <source>
        <strain evidence="5">USNM1676648</strain>
        <tissue evidence="5">Polyp</tissue>
    </source>
</reference>
<keyword evidence="6" id="KW-1185">Reference proteome</keyword>
<evidence type="ECO:0000256" key="3">
    <source>
        <dbReference type="SAM" id="SignalP"/>
    </source>
</evidence>
<dbReference type="InterPro" id="IPR007084">
    <property type="entry name" value="BRICHOS_dom"/>
</dbReference>
<organism evidence="5 6">
    <name type="scientific">Desmophyllum pertusum</name>
    <dbReference type="NCBI Taxonomy" id="174260"/>
    <lineage>
        <taxon>Eukaryota</taxon>
        <taxon>Metazoa</taxon>
        <taxon>Cnidaria</taxon>
        <taxon>Anthozoa</taxon>
        <taxon>Hexacorallia</taxon>
        <taxon>Scleractinia</taxon>
        <taxon>Caryophylliina</taxon>
        <taxon>Caryophylliidae</taxon>
        <taxon>Desmophyllum</taxon>
    </lineage>
</organism>
<keyword evidence="2" id="KW-0175">Coiled coil</keyword>
<dbReference type="Gene3D" id="3.30.70.1820">
    <property type="entry name" value="L1 transposable element, RRM domain"/>
    <property type="match status" value="1"/>
</dbReference>
<comment type="caution">
    <text evidence="5">The sequence shown here is derived from an EMBL/GenBank/DDBJ whole genome shotgun (WGS) entry which is preliminary data.</text>
</comment>
<dbReference type="Pfam" id="PF04089">
    <property type="entry name" value="BRICHOS"/>
    <property type="match status" value="1"/>
</dbReference>
<evidence type="ECO:0000256" key="1">
    <source>
        <dbReference type="ARBA" id="ARBA00023157"/>
    </source>
</evidence>
<feature type="chain" id="PRO_5040764389" evidence="3">
    <location>
        <begin position="22"/>
        <end position="418"/>
    </location>
</feature>
<evidence type="ECO:0000313" key="5">
    <source>
        <dbReference type="EMBL" id="KAJ7358834.1"/>
    </source>
</evidence>
<evidence type="ECO:0000256" key="2">
    <source>
        <dbReference type="SAM" id="Coils"/>
    </source>
</evidence>
<protein>
    <submittedName>
        <fullName evidence="5">Transposition, RNA-mediated</fullName>
    </submittedName>
</protein>